<gene>
    <name evidence="2" type="ORF">SAMN05216275_1742</name>
</gene>
<feature type="region of interest" description="Disordered" evidence="1">
    <location>
        <begin position="81"/>
        <end position="132"/>
    </location>
</feature>
<feature type="region of interest" description="Disordered" evidence="1">
    <location>
        <begin position="29"/>
        <end position="62"/>
    </location>
</feature>
<organism evidence="2 3">
    <name type="scientific">Streptosporangium canum</name>
    <dbReference type="NCBI Taxonomy" id="324952"/>
    <lineage>
        <taxon>Bacteria</taxon>
        <taxon>Bacillati</taxon>
        <taxon>Actinomycetota</taxon>
        <taxon>Actinomycetes</taxon>
        <taxon>Streptosporangiales</taxon>
        <taxon>Streptosporangiaceae</taxon>
        <taxon>Streptosporangium</taxon>
    </lineage>
</organism>
<evidence type="ECO:0000313" key="2">
    <source>
        <dbReference type="EMBL" id="SFL21371.1"/>
    </source>
</evidence>
<keyword evidence="3" id="KW-1185">Reference proteome</keyword>
<reference evidence="3" key="1">
    <citation type="submission" date="2016-10" db="EMBL/GenBank/DDBJ databases">
        <authorList>
            <person name="Varghese N."/>
            <person name="Submissions S."/>
        </authorList>
    </citation>
    <scope>NUCLEOTIDE SEQUENCE [LARGE SCALE GENOMIC DNA]</scope>
    <source>
        <strain evidence="3">CGMCC 4.2126</strain>
    </source>
</reference>
<name>A0A1I4FXD9_9ACTN</name>
<evidence type="ECO:0000313" key="3">
    <source>
        <dbReference type="Proteomes" id="UP000199111"/>
    </source>
</evidence>
<accession>A0A1I4FXD9</accession>
<dbReference type="Proteomes" id="UP000199111">
    <property type="component" value="Unassembled WGS sequence"/>
</dbReference>
<dbReference type="AlphaFoldDB" id="A0A1I4FXD9"/>
<feature type="compositionally biased region" description="Basic and acidic residues" evidence="1">
    <location>
        <begin position="107"/>
        <end position="132"/>
    </location>
</feature>
<proteinExistence type="predicted"/>
<evidence type="ECO:0000256" key="1">
    <source>
        <dbReference type="SAM" id="MobiDB-lite"/>
    </source>
</evidence>
<dbReference type="EMBL" id="FOQY01000074">
    <property type="protein sequence ID" value="SFL21371.1"/>
    <property type="molecule type" value="Genomic_DNA"/>
</dbReference>
<protein>
    <submittedName>
        <fullName evidence="2">Uncharacterized protein</fullName>
    </submittedName>
</protein>
<sequence length="132" mass="14003">MTASRPPPLWLFACVAIASPLPVFRWHPDEGSSVTEAAKPDASPPAHHTRATDQHLPHPALPHRSDVYCGFTAAHVNHVPPSNKGVLGADAHAGHANTSMSGDGGDDAEHGVEHGWGKVADAFREPRPVEDH</sequence>